<dbReference type="InterPro" id="IPR007219">
    <property type="entry name" value="XnlR_reg_dom"/>
</dbReference>
<dbReference type="InterPro" id="IPR017871">
    <property type="entry name" value="ABC_transporter-like_CS"/>
</dbReference>
<keyword evidence="3" id="KW-0813">Transport</keyword>
<dbReference type="Gene3D" id="4.10.240.10">
    <property type="entry name" value="Zn(2)-C6 fungal-type DNA-binding domain"/>
    <property type="match status" value="1"/>
</dbReference>
<dbReference type="SMART" id="SM00066">
    <property type="entry name" value="GAL4"/>
    <property type="match status" value="1"/>
</dbReference>
<dbReference type="InterPro" id="IPR043926">
    <property type="entry name" value="ABCG_dom"/>
</dbReference>
<evidence type="ECO:0000313" key="17">
    <source>
        <dbReference type="Proteomes" id="UP001055219"/>
    </source>
</evidence>
<protein>
    <submittedName>
        <fullName evidence="16">ABC multidrug transporter (Eurofung)</fullName>
    </submittedName>
</protein>
<proteinExistence type="inferred from homology"/>
<dbReference type="SUPFAM" id="SSF57701">
    <property type="entry name" value="Zn2/Cys6 DNA-binding domain"/>
    <property type="match status" value="1"/>
</dbReference>
<keyword evidence="17" id="KW-1185">Reference proteome</keyword>
<dbReference type="InterPro" id="IPR013525">
    <property type="entry name" value="ABC2_TM"/>
</dbReference>
<evidence type="ECO:0000256" key="4">
    <source>
        <dbReference type="ARBA" id="ARBA00022475"/>
    </source>
</evidence>
<dbReference type="PROSITE" id="PS50893">
    <property type="entry name" value="ABC_TRANSPORTER_2"/>
    <property type="match status" value="2"/>
</dbReference>
<feature type="domain" description="Zn(2)-C6 fungal-type" evidence="14">
    <location>
        <begin position="1377"/>
        <end position="1407"/>
    </location>
</feature>
<dbReference type="PANTHER" id="PTHR19241">
    <property type="entry name" value="ATP-BINDING CASSETTE TRANSPORTER"/>
    <property type="match status" value="1"/>
</dbReference>
<dbReference type="PROSITE" id="PS00211">
    <property type="entry name" value="ABC_TRANSPORTER_1"/>
    <property type="match status" value="1"/>
</dbReference>
<dbReference type="EMBL" id="JAGIXG020000003">
    <property type="protein sequence ID" value="KAI6785008.1"/>
    <property type="molecule type" value="Genomic_DNA"/>
</dbReference>
<dbReference type="FunFam" id="3.40.50.300:FF:001465">
    <property type="entry name" value="ABC multidrug transporter (Eurofung)"/>
    <property type="match status" value="1"/>
</dbReference>
<feature type="transmembrane region" description="Helical" evidence="13">
    <location>
        <begin position="489"/>
        <end position="522"/>
    </location>
</feature>
<keyword evidence="5 13" id="KW-0812">Transmembrane</keyword>
<feature type="transmembrane region" description="Helical" evidence="13">
    <location>
        <begin position="669"/>
        <end position="690"/>
    </location>
</feature>
<comment type="caution">
    <text evidence="16">The sequence shown here is derived from an EMBL/GenBank/DDBJ whole genome shotgun (WGS) entry which is preliminary data.</text>
</comment>
<dbReference type="FunFam" id="3.40.50.300:FF:000054">
    <property type="entry name" value="ABC multidrug transporter atrF"/>
    <property type="match status" value="1"/>
</dbReference>
<dbReference type="GO" id="GO:0000981">
    <property type="term" value="F:DNA-binding transcription factor activity, RNA polymerase II-specific"/>
    <property type="evidence" value="ECO:0007669"/>
    <property type="project" value="InterPro"/>
</dbReference>
<dbReference type="Gene3D" id="3.40.50.300">
    <property type="entry name" value="P-loop containing nucleotide triphosphate hydrolases"/>
    <property type="match status" value="2"/>
</dbReference>
<dbReference type="Proteomes" id="UP001055219">
    <property type="component" value="Unassembled WGS sequence"/>
</dbReference>
<evidence type="ECO:0000256" key="10">
    <source>
        <dbReference type="ARBA" id="ARBA00023136"/>
    </source>
</evidence>
<keyword evidence="12" id="KW-0539">Nucleus</keyword>
<dbReference type="GO" id="GO:0140359">
    <property type="term" value="F:ABC-type transporter activity"/>
    <property type="evidence" value="ECO:0007669"/>
    <property type="project" value="InterPro"/>
</dbReference>
<dbReference type="Pfam" id="PF06422">
    <property type="entry name" value="PDR_CDR"/>
    <property type="match status" value="1"/>
</dbReference>
<dbReference type="Pfam" id="PF01061">
    <property type="entry name" value="ABC2_membrane"/>
    <property type="match status" value="2"/>
</dbReference>
<evidence type="ECO:0000256" key="12">
    <source>
        <dbReference type="ARBA" id="ARBA00023242"/>
    </source>
</evidence>
<feature type="domain" description="ABC transporter" evidence="15">
    <location>
        <begin position="760"/>
        <end position="1009"/>
    </location>
</feature>
<comment type="subcellular location">
    <subcellularLocation>
        <location evidence="1">Cell membrane</location>
        <topology evidence="1">Multi-pass membrane protein</topology>
    </subcellularLocation>
</comment>
<dbReference type="CDD" id="cd03233">
    <property type="entry name" value="ABCG_PDR_domain1"/>
    <property type="match status" value="1"/>
</dbReference>
<keyword evidence="6" id="KW-0479">Metal-binding</keyword>
<evidence type="ECO:0000256" key="2">
    <source>
        <dbReference type="ARBA" id="ARBA00006012"/>
    </source>
</evidence>
<evidence type="ECO:0000256" key="13">
    <source>
        <dbReference type="SAM" id="Phobius"/>
    </source>
</evidence>
<dbReference type="PROSITE" id="PS00463">
    <property type="entry name" value="ZN2_CY6_FUNGAL_1"/>
    <property type="match status" value="1"/>
</dbReference>
<reference evidence="16" key="1">
    <citation type="journal article" date="2021" name="J Fungi (Basel)">
        <title>Genomic and Metabolomic Analyses of the Marine Fungus Emericellopsis cladophorae: Insights into Saltwater Adaptability Mechanisms and Its Biosynthetic Potential.</title>
        <authorList>
            <person name="Goncalves M.F.M."/>
            <person name="Hilario S."/>
            <person name="Van de Peer Y."/>
            <person name="Esteves A.C."/>
            <person name="Alves A."/>
        </authorList>
    </citation>
    <scope>NUCLEOTIDE SEQUENCE</scope>
    <source>
        <strain evidence="16">MUM 19.33</strain>
    </source>
</reference>
<dbReference type="InterPro" id="IPR036864">
    <property type="entry name" value="Zn2-C6_fun-type_DNA-bd_sf"/>
</dbReference>
<evidence type="ECO:0000256" key="7">
    <source>
        <dbReference type="ARBA" id="ARBA00022741"/>
    </source>
</evidence>
<feature type="transmembrane region" description="Helical" evidence="13">
    <location>
        <begin position="1132"/>
        <end position="1153"/>
    </location>
</feature>
<dbReference type="InterPro" id="IPR003593">
    <property type="entry name" value="AAA+_ATPase"/>
</dbReference>
<evidence type="ECO:0000256" key="1">
    <source>
        <dbReference type="ARBA" id="ARBA00004651"/>
    </source>
</evidence>
<dbReference type="GeneID" id="75834574"/>
<dbReference type="InterPro" id="IPR027417">
    <property type="entry name" value="P-loop_NTPase"/>
</dbReference>
<keyword evidence="11" id="KW-0325">Glycoprotein</keyword>
<evidence type="ECO:0000256" key="6">
    <source>
        <dbReference type="ARBA" id="ARBA00022723"/>
    </source>
</evidence>
<evidence type="ECO:0000256" key="9">
    <source>
        <dbReference type="ARBA" id="ARBA00022989"/>
    </source>
</evidence>
<comment type="similarity">
    <text evidence="2">Belongs to the ABC transporter superfamily. ABCG family. PDR (TC 3.A.1.205) subfamily.</text>
</comment>
<sequence length="1837" mass="204184">MPDDFNGDKSASKAEDWKLMPEVNMANQQTEKGKRLGITWHELTVKGTGTDAAFHENVGSQVNIPARVKETREKPLLKTIIDNSHGCVKPGEMLLVLGRPGAGCTSLLKILANRRLGYAQVTGEVRYGSMTADEAKPYRGQIVMNTEEELFFPTLTVQQTIDFATRMKVPHHLPPNLTRAEFQRMNRNSLLHSMGIEHTRDTRVGNEFVRGVSGGERKRVSIIETMATRASVLCWDNSTRGLDASTALGYIRCMRAMTDALGLSSIMTLYQAGNGIFDLFDKVLILDEGKQVFYGPMHRAKPFMEELGFLYTDGANIADYLTGVTVPTERRIRPDMENRHPRNAEELRAFYEATQIKLTMALEYDYPNSVEAAEATKDFQEAVHFERNPRLPKGSPLTVSFYTQVKSAVVRQYQLLWGDKVVFLIPQGLNFVQALITGSLFYDAPDNSSGLFFKGGSLFFAILLNSLLSMSEVTSSFAARPVLAKHRGFALYHPAAFCVAQIAADIPLILMQVTLFALPVYWMTGLKATGEAFMIYWITTVSVSMCMTALFRAIGAAFSSFDAASKLSGILMSTLIMYTGFLIPRPSMRPWLAWIFWINPLAYGYEAILSNEFHGQLIPCVRQNLVPNGPGYSNPDFQACTGIRGAPVGASVITGDQYLQGLSYSHTHVWRNFGIVWAWWVLFVVLTVYFTSNWSQVSGNSGYLVIPRERATKTEHLTVDEEAPSGLDLHESTLRGGACSVDEKKRSTTKSSPQIDAQLIRNTSIFTWKGLSYTVKTSSGDRVLLDNVQGWVKPGMLGALMGSSGAGKTTLLDVLAQRKTEGTIKGSILVDGRDLPVSFQHSAGYCEQLDVHEPLATVREALEFSALLRQSRDTPFEEKLQYVDTIIDLLEMHDIENTLVGTTTAGLSVEQRKRLTIGVELVSKPSILIFLDEPTSGLDGQAAFNIIRFLRKLTDVGQAVLVTIHQPSASLFAQFDTLLLLAKGGKTVYFGDVGHNGATVKAYFGRHGAPCPQNTNPAEHMIDVVSGSLTEGKDWNEVWLASPEYTAMTQELNHIIRDAASKPPGTLDDGHEFAAPIWTQLKLVTKRNNTSLWRNTDYINNKFTLHIISGLLNGFSFWRIGNSVADLQMRLFTIFNFIFVAPGVIAQLQPLFLERRDIYEAREKKSKMYHWSAFATGLIVSELPYLVLCAVLYYVTWYYTVGFPSGSDKAGAVFFVMLMYEFIYTGIGQAVAAYAPNAVFAILVNPLVIGILVFFCGVYVPYSQIQEVWRYWLYYLNPFNYLMGSMLVFTTFDEPVHCGREELAIFDTPDGQTCAEYLADYMQGPGSRTNLLNPDDTQDCSVCQYQTGSDYLYTMNLKDYYYEMASSSFDTSVAAFSCTECKNRKVKCDRAQPFCARCIRDNATCEYPTARRKPLNMPSRPMMMELEQRVHELEGKLREKDAAESVSTRTFGNTPGMALVGTGRYEQLPPQSLIEELSIISLAHCQAWLLLSAFEAQNLWFTRASISCARAVRLSQILGLQAVDGVALNQTLLPPRDWCEREERRRTIWTMFALDRGNSATATWPVLIDVDRIRTHLPSTELSYQNSLEEPSVPLSHALTYGLGGLSAFACRVVASHLFHDCIDLGSKPMSEGLPDEIKVALFWGSFNHLDSSLATAFSTLPAHLSCPENTHDNNAVTISLQLCAAMISLYRGTLGKPRNETTPLYDFNEKTLAPAQTIVTTVALAVDVNARFRSPLVAFAAFLAGFVYLKHYLETKDTTSLHKLLALLDVMIAVGQESPGFPGSLAVQMARELESLGIDPMAMEKVRVLTERMGDDAPMLGKEVGGTLTWLGQNIA</sequence>
<evidence type="ECO:0000259" key="14">
    <source>
        <dbReference type="PROSITE" id="PS50048"/>
    </source>
</evidence>
<dbReference type="GO" id="GO:0005886">
    <property type="term" value="C:plasma membrane"/>
    <property type="evidence" value="ECO:0007669"/>
    <property type="project" value="UniProtKB-SubCell"/>
</dbReference>
<evidence type="ECO:0000256" key="3">
    <source>
        <dbReference type="ARBA" id="ARBA00022448"/>
    </source>
</evidence>
<keyword evidence="8" id="KW-0067">ATP-binding</keyword>
<dbReference type="Pfam" id="PF19055">
    <property type="entry name" value="ABC2_membrane_7"/>
    <property type="match status" value="1"/>
</dbReference>
<feature type="transmembrane region" description="Helical" evidence="13">
    <location>
        <begin position="1211"/>
        <end position="1232"/>
    </location>
</feature>
<feature type="transmembrane region" description="Helical" evidence="13">
    <location>
        <begin position="1238"/>
        <end position="1260"/>
    </location>
</feature>
<evidence type="ECO:0000256" key="8">
    <source>
        <dbReference type="ARBA" id="ARBA00022840"/>
    </source>
</evidence>
<evidence type="ECO:0000256" key="5">
    <source>
        <dbReference type="ARBA" id="ARBA00022692"/>
    </source>
</evidence>
<dbReference type="GO" id="GO:0003677">
    <property type="term" value="F:DNA binding"/>
    <property type="evidence" value="ECO:0007669"/>
    <property type="project" value="InterPro"/>
</dbReference>
<gene>
    <name evidence="16" type="ORF">J7T54_008102</name>
</gene>
<name>A0A9P9Y7F0_9HYPO</name>
<dbReference type="GO" id="GO:0008270">
    <property type="term" value="F:zinc ion binding"/>
    <property type="evidence" value="ECO:0007669"/>
    <property type="project" value="InterPro"/>
</dbReference>
<evidence type="ECO:0000313" key="16">
    <source>
        <dbReference type="EMBL" id="KAI6785008.1"/>
    </source>
</evidence>
<dbReference type="GO" id="GO:0016887">
    <property type="term" value="F:ATP hydrolysis activity"/>
    <property type="evidence" value="ECO:0007669"/>
    <property type="project" value="InterPro"/>
</dbReference>
<dbReference type="InterPro" id="IPR034001">
    <property type="entry name" value="ABCG_PDR_1"/>
</dbReference>
<keyword evidence="10 13" id="KW-0472">Membrane</keyword>
<dbReference type="CDD" id="cd12148">
    <property type="entry name" value="fungal_TF_MHR"/>
    <property type="match status" value="1"/>
</dbReference>
<dbReference type="OrthoDB" id="245989at2759"/>
<evidence type="ECO:0000259" key="15">
    <source>
        <dbReference type="PROSITE" id="PS50893"/>
    </source>
</evidence>
<dbReference type="GO" id="GO:0005524">
    <property type="term" value="F:ATP binding"/>
    <property type="evidence" value="ECO:0007669"/>
    <property type="project" value="UniProtKB-KW"/>
</dbReference>
<organism evidence="16 17">
    <name type="scientific">Emericellopsis cladophorae</name>
    <dbReference type="NCBI Taxonomy" id="2686198"/>
    <lineage>
        <taxon>Eukaryota</taxon>
        <taxon>Fungi</taxon>
        <taxon>Dikarya</taxon>
        <taxon>Ascomycota</taxon>
        <taxon>Pezizomycotina</taxon>
        <taxon>Sordariomycetes</taxon>
        <taxon>Hypocreomycetidae</taxon>
        <taxon>Hypocreales</taxon>
        <taxon>Bionectriaceae</taxon>
        <taxon>Emericellopsis</taxon>
    </lineage>
</organism>
<dbReference type="Pfam" id="PF00005">
    <property type="entry name" value="ABC_tran"/>
    <property type="match status" value="2"/>
</dbReference>
<dbReference type="InterPro" id="IPR010929">
    <property type="entry name" value="PDR_CDR_ABC"/>
</dbReference>
<dbReference type="SUPFAM" id="SSF52540">
    <property type="entry name" value="P-loop containing nucleoside triphosphate hydrolases"/>
    <property type="match status" value="2"/>
</dbReference>
<dbReference type="InterPro" id="IPR034003">
    <property type="entry name" value="ABCG_PDR_2"/>
</dbReference>
<keyword evidence="9 13" id="KW-1133">Transmembrane helix</keyword>
<reference evidence="16" key="2">
    <citation type="submission" date="2022-07" db="EMBL/GenBank/DDBJ databases">
        <authorList>
            <person name="Goncalves M.F.M."/>
            <person name="Hilario S."/>
            <person name="Van De Peer Y."/>
            <person name="Esteves A.C."/>
            <person name="Alves A."/>
        </authorList>
    </citation>
    <scope>NUCLEOTIDE SEQUENCE</scope>
    <source>
        <strain evidence="16">MUM 19.33</strain>
    </source>
</reference>
<dbReference type="GO" id="GO:0006351">
    <property type="term" value="P:DNA-templated transcription"/>
    <property type="evidence" value="ECO:0007669"/>
    <property type="project" value="InterPro"/>
</dbReference>
<feature type="transmembrane region" description="Helical" evidence="13">
    <location>
        <begin position="534"/>
        <end position="555"/>
    </location>
</feature>
<dbReference type="SMART" id="SM00906">
    <property type="entry name" value="Fungal_trans"/>
    <property type="match status" value="2"/>
</dbReference>
<evidence type="ECO:0000256" key="11">
    <source>
        <dbReference type="ARBA" id="ARBA00023180"/>
    </source>
</evidence>
<keyword evidence="4" id="KW-1003">Cell membrane</keyword>
<feature type="transmembrane region" description="Helical" evidence="13">
    <location>
        <begin position="1173"/>
        <end position="1199"/>
    </location>
</feature>
<dbReference type="PROSITE" id="PS50048">
    <property type="entry name" value="ZN2_CY6_FUNGAL_2"/>
    <property type="match status" value="1"/>
</dbReference>
<keyword evidence="7" id="KW-0547">Nucleotide-binding</keyword>
<dbReference type="InterPro" id="IPR001138">
    <property type="entry name" value="Zn2Cys6_DnaBD"/>
</dbReference>
<dbReference type="CDD" id="cd00067">
    <property type="entry name" value="GAL4"/>
    <property type="match status" value="1"/>
</dbReference>
<dbReference type="CDD" id="cd03232">
    <property type="entry name" value="ABCG_PDR_domain2"/>
    <property type="match status" value="1"/>
</dbReference>
<dbReference type="Pfam" id="PF00172">
    <property type="entry name" value="Zn_clus"/>
    <property type="match status" value="1"/>
</dbReference>
<feature type="transmembrane region" description="Helical" evidence="13">
    <location>
        <begin position="1103"/>
        <end position="1120"/>
    </location>
</feature>
<dbReference type="RefSeq" id="XP_051365864.1">
    <property type="nucleotide sequence ID" value="XM_051502698.1"/>
</dbReference>
<feature type="domain" description="ABC transporter" evidence="15">
    <location>
        <begin position="66"/>
        <end position="313"/>
    </location>
</feature>
<dbReference type="Pfam" id="PF04082">
    <property type="entry name" value="Fungal_trans"/>
    <property type="match status" value="1"/>
</dbReference>
<dbReference type="InterPro" id="IPR003439">
    <property type="entry name" value="ABC_transporter-like_ATP-bd"/>
</dbReference>
<dbReference type="SMART" id="SM00382">
    <property type="entry name" value="AAA"/>
    <property type="match status" value="2"/>
</dbReference>
<feature type="transmembrane region" description="Helical" evidence="13">
    <location>
        <begin position="567"/>
        <end position="585"/>
    </location>
</feature>
<accession>A0A9P9Y7F0</accession>